<reference evidence="1 2" key="1">
    <citation type="journal article" date="2014" name="World J. Microbiol. Biotechnol.">
        <title>Biodiversity and physiological characteristics of Antarctic and Arctic lichens-associated bacteria.</title>
        <authorList>
            <person name="Lee Y.M."/>
            <person name="Kim E.H."/>
            <person name="Lee H.K."/>
            <person name="Hong S.G."/>
        </authorList>
    </citation>
    <scope>NUCLEOTIDE SEQUENCE [LARGE SCALE GENOMIC DNA]</scope>
    <source>
        <strain evidence="1 2">PAMC 26569</strain>
    </source>
</reference>
<dbReference type="EMBL" id="CP053708">
    <property type="protein sequence ID" value="QKE90848.1"/>
    <property type="molecule type" value="Genomic_DNA"/>
</dbReference>
<evidence type="ECO:0000313" key="1">
    <source>
        <dbReference type="EMBL" id="QKE90848.1"/>
    </source>
</evidence>
<protein>
    <submittedName>
        <fullName evidence="1">Uncharacterized protein</fullName>
    </submittedName>
</protein>
<gene>
    <name evidence="1" type="ORF">HN018_13090</name>
</gene>
<sequence>MKFATHRQTLSVIKLGGLAMNAASQTRAISEKATESMRHAHCKPGLTSEQQDAEFRSAGVAKARTSLSAHLKHFKAAAEMRQNHLVIGVGEPCSPAVALRAQVDETVRLLREEGFAVEEEPVVEQVYGTNSVLATATPKTGANLRVMW</sequence>
<organism evidence="1 2">
    <name type="scientific">Lichenicola cladoniae</name>
    <dbReference type="NCBI Taxonomy" id="1484109"/>
    <lineage>
        <taxon>Bacteria</taxon>
        <taxon>Pseudomonadati</taxon>
        <taxon>Pseudomonadota</taxon>
        <taxon>Alphaproteobacteria</taxon>
        <taxon>Acetobacterales</taxon>
        <taxon>Acetobacteraceae</taxon>
        <taxon>Lichenicola</taxon>
    </lineage>
</organism>
<dbReference type="Proteomes" id="UP000500767">
    <property type="component" value="Chromosome"/>
</dbReference>
<dbReference type="KEGG" id="lck:HN018_13090"/>
<keyword evidence="2" id="KW-1185">Reference proteome</keyword>
<accession>A0A6M8HR79</accession>
<proteinExistence type="predicted"/>
<dbReference type="RefSeq" id="WP_171836271.1">
    <property type="nucleotide sequence ID" value="NZ_CP053708.1"/>
</dbReference>
<dbReference type="AlphaFoldDB" id="A0A6M8HR79"/>
<evidence type="ECO:0000313" key="2">
    <source>
        <dbReference type="Proteomes" id="UP000500767"/>
    </source>
</evidence>
<name>A0A6M8HR79_9PROT</name>